<feature type="transmembrane region" description="Helical" evidence="2">
    <location>
        <begin position="421"/>
        <end position="440"/>
    </location>
</feature>
<keyword evidence="2" id="KW-0812">Transmembrane</keyword>
<feature type="transmembrane region" description="Helical" evidence="2">
    <location>
        <begin position="460"/>
        <end position="482"/>
    </location>
</feature>
<dbReference type="OrthoDB" id="2140105at2759"/>
<sequence length="560" mass="62871">MKDDCASVDPLDTSNNGTKIDQEEILQPTIGTFNTKNEIYGFDNLEKSAKKNVPSSSNGVDNTDDFVKEASSHSSRNENSDTSDDAKSEGRNTSQADDTSEKHKDKTLKGVAMTIWKDDGFHVVYLFGRVFVKISVCFLAIVGLYWGSMFDRPSRYKNLNTLVLSADSAFENANGTTIQPLVSDAFIDMVTNDPLVKSQLGWKVGSMEDFKKQASENNNTVEAEILKQVHHQQWWAAVYIKESSTQLIYDALASGNSSFANGTSAQLIDVIFEQGRHYSSLTQYVQKHLAAAEEQWVGFYTSEKIFKPLIGNLSAEQLTSLVNSSTSLPLLSSPPLFNYIDISKNLIASMLGPSQLGLIYAQIFSFHQFNFSLQMHQYLKGRLRLNHYIVYRLLASQVNYLVLSLVYALVTIAFRVPVSHVFGYSGFLVLWMFMFLFISACGGINENMVLLLFSYGKVSYIPIWMVVFVIVNISPTFSALDLCPRFYEYGYALPMFNVFEALRVVFFDTWKGALGRNIGVLVAWIVLTNIILLYTIKLGSIKEEKEKLAKSNAKDNEVKQ</sequence>
<feature type="transmembrane region" description="Helical" evidence="2">
    <location>
        <begin position="518"/>
        <end position="536"/>
    </location>
</feature>
<dbReference type="InterPro" id="IPR022703">
    <property type="entry name" value="DUF3533"/>
</dbReference>
<dbReference type="InterPro" id="IPR053001">
    <property type="entry name" value="MNNG_permease-like"/>
</dbReference>
<dbReference type="Pfam" id="PF12051">
    <property type="entry name" value="DUF3533"/>
    <property type="match status" value="1"/>
</dbReference>
<gene>
    <name evidence="4" type="ORF">CLIB1423_38S00430</name>
</gene>
<feature type="transmembrane region" description="Helical" evidence="2">
    <location>
        <begin position="123"/>
        <end position="147"/>
    </location>
</feature>
<dbReference type="PANTHER" id="PTHR34814:SF1">
    <property type="entry name" value="NITROSOGUANIDINE RESISTANCE PROTEIN SNG1"/>
    <property type="match status" value="1"/>
</dbReference>
<evidence type="ECO:0000256" key="1">
    <source>
        <dbReference type="SAM" id="MobiDB-lite"/>
    </source>
</evidence>
<keyword evidence="2" id="KW-0472">Membrane</keyword>
<feature type="transmembrane region" description="Helical" evidence="2">
    <location>
        <begin position="489"/>
        <end position="506"/>
    </location>
</feature>
<dbReference type="AlphaFoldDB" id="A0A9P0QX63"/>
<protein>
    <submittedName>
        <fullName evidence="4">Uncharacterized endoplasmic reticulum membrane protein</fullName>
    </submittedName>
</protein>
<feature type="domain" description="DUF3533" evidence="3">
    <location>
        <begin position="132"/>
        <end position="529"/>
    </location>
</feature>
<keyword evidence="5" id="KW-1185">Reference proteome</keyword>
<feature type="region of interest" description="Disordered" evidence="1">
    <location>
        <begin position="1"/>
        <end position="27"/>
    </location>
</feature>
<dbReference type="EMBL" id="CAKXYY010000038">
    <property type="protein sequence ID" value="CAH2355915.1"/>
    <property type="molecule type" value="Genomic_DNA"/>
</dbReference>
<keyword evidence="2" id="KW-1133">Transmembrane helix</keyword>
<name>A0A9P0QX63_9ASCO</name>
<feature type="compositionally biased region" description="Basic and acidic residues" evidence="1">
    <location>
        <begin position="65"/>
        <end position="90"/>
    </location>
</feature>
<reference evidence="4" key="1">
    <citation type="submission" date="2022-03" db="EMBL/GenBank/DDBJ databases">
        <authorList>
            <person name="Legras J.-L."/>
            <person name="Devillers H."/>
            <person name="Grondin C."/>
        </authorList>
    </citation>
    <scope>NUCLEOTIDE SEQUENCE</scope>
    <source>
        <strain evidence="4">CLIB 1423</strain>
    </source>
</reference>
<accession>A0A9P0QX63</accession>
<dbReference type="PANTHER" id="PTHR34814">
    <property type="entry name" value="NITROSOGUANIDINE RESISTANCE PROTEIN SNG1"/>
    <property type="match status" value="1"/>
</dbReference>
<evidence type="ECO:0000256" key="2">
    <source>
        <dbReference type="SAM" id="Phobius"/>
    </source>
</evidence>
<dbReference type="GO" id="GO:0016020">
    <property type="term" value="C:membrane"/>
    <property type="evidence" value="ECO:0007669"/>
    <property type="project" value="TreeGrafter"/>
</dbReference>
<comment type="caution">
    <text evidence="4">The sequence shown here is derived from an EMBL/GenBank/DDBJ whole genome shotgun (WGS) entry which is preliminary data.</text>
</comment>
<evidence type="ECO:0000313" key="4">
    <source>
        <dbReference type="EMBL" id="CAH2355915.1"/>
    </source>
</evidence>
<feature type="transmembrane region" description="Helical" evidence="2">
    <location>
        <begin position="389"/>
        <end position="414"/>
    </location>
</feature>
<evidence type="ECO:0000313" key="5">
    <source>
        <dbReference type="Proteomes" id="UP000837801"/>
    </source>
</evidence>
<dbReference type="Proteomes" id="UP000837801">
    <property type="component" value="Unassembled WGS sequence"/>
</dbReference>
<organism evidence="4 5">
    <name type="scientific">[Candida] railenensis</name>
    <dbReference type="NCBI Taxonomy" id="45579"/>
    <lineage>
        <taxon>Eukaryota</taxon>
        <taxon>Fungi</taxon>
        <taxon>Dikarya</taxon>
        <taxon>Ascomycota</taxon>
        <taxon>Saccharomycotina</taxon>
        <taxon>Pichiomycetes</taxon>
        <taxon>Debaryomycetaceae</taxon>
        <taxon>Kurtzmaniella</taxon>
    </lineage>
</organism>
<feature type="region of interest" description="Disordered" evidence="1">
    <location>
        <begin position="50"/>
        <end position="104"/>
    </location>
</feature>
<proteinExistence type="predicted"/>
<evidence type="ECO:0000259" key="3">
    <source>
        <dbReference type="Pfam" id="PF12051"/>
    </source>
</evidence>